<protein>
    <submittedName>
        <fullName evidence="1">Uncharacterized protein</fullName>
    </submittedName>
</protein>
<comment type="caution">
    <text evidence="1">The sequence shown here is derived from an EMBL/GenBank/DDBJ whole genome shotgun (WGS) entry which is preliminary data.</text>
</comment>
<evidence type="ECO:0000313" key="1">
    <source>
        <dbReference type="EMBL" id="KAI4454295.1"/>
    </source>
</evidence>
<keyword evidence="2" id="KW-1185">Reference proteome</keyword>
<dbReference type="EMBL" id="CM043023">
    <property type="protein sequence ID" value="KAI4454295.1"/>
    <property type="molecule type" value="Genomic_DNA"/>
</dbReference>
<dbReference type="Proteomes" id="UP001056778">
    <property type="component" value="Chromosome 9"/>
</dbReference>
<evidence type="ECO:0000313" key="2">
    <source>
        <dbReference type="Proteomes" id="UP001056778"/>
    </source>
</evidence>
<proteinExistence type="predicted"/>
<gene>
    <name evidence="1" type="ORF">MML48_9g00012269</name>
</gene>
<accession>A0ACB9SQ67</accession>
<organism evidence="1 2">
    <name type="scientific">Holotrichia oblita</name>
    <name type="common">Chafer beetle</name>
    <dbReference type="NCBI Taxonomy" id="644536"/>
    <lineage>
        <taxon>Eukaryota</taxon>
        <taxon>Metazoa</taxon>
        <taxon>Ecdysozoa</taxon>
        <taxon>Arthropoda</taxon>
        <taxon>Hexapoda</taxon>
        <taxon>Insecta</taxon>
        <taxon>Pterygota</taxon>
        <taxon>Neoptera</taxon>
        <taxon>Endopterygota</taxon>
        <taxon>Coleoptera</taxon>
        <taxon>Polyphaga</taxon>
        <taxon>Scarabaeiformia</taxon>
        <taxon>Scarabaeidae</taxon>
        <taxon>Melolonthinae</taxon>
        <taxon>Holotrichia</taxon>
    </lineage>
</organism>
<name>A0ACB9SQ67_HOLOL</name>
<reference evidence="1" key="1">
    <citation type="submission" date="2022-04" db="EMBL/GenBank/DDBJ databases">
        <title>Chromosome-scale genome assembly of Holotrichia oblita Faldermann.</title>
        <authorList>
            <person name="Rongchong L."/>
        </authorList>
    </citation>
    <scope>NUCLEOTIDE SEQUENCE</scope>
    <source>
        <strain evidence="1">81SQS9</strain>
    </source>
</reference>
<sequence length="100" mass="10967">MTEKSGTTTLKYGQETALNFAVWKRRFPALAIGMRTAKATTLIAIVAAAVLHNIAITDEHLMPNPEIPFEELLQDVDAVPPLEGNDGYGAIRALIQHHFL</sequence>